<evidence type="ECO:0000313" key="2">
    <source>
        <dbReference type="Proteomes" id="UP000699691"/>
    </source>
</evidence>
<evidence type="ECO:0000313" key="1">
    <source>
        <dbReference type="EMBL" id="MCA9397636.1"/>
    </source>
</evidence>
<organism evidence="1 2">
    <name type="scientific">candidate division WWE3 bacterium</name>
    <dbReference type="NCBI Taxonomy" id="2053526"/>
    <lineage>
        <taxon>Bacteria</taxon>
        <taxon>Katanobacteria</taxon>
    </lineage>
</organism>
<name>A0A955LVW6_UNCKA</name>
<comment type="caution">
    <text evidence="1">The sequence shown here is derived from an EMBL/GenBank/DDBJ whole genome shotgun (WGS) entry which is preliminary data.</text>
</comment>
<reference evidence="1" key="2">
    <citation type="journal article" date="2021" name="Microbiome">
        <title>Successional dynamics and alternative stable states in a saline activated sludge microbial community over 9 years.</title>
        <authorList>
            <person name="Wang Y."/>
            <person name="Ye J."/>
            <person name="Ju F."/>
            <person name="Liu L."/>
            <person name="Boyd J.A."/>
            <person name="Deng Y."/>
            <person name="Parks D.H."/>
            <person name="Jiang X."/>
            <person name="Yin X."/>
            <person name="Woodcroft B.J."/>
            <person name="Tyson G.W."/>
            <person name="Hugenholtz P."/>
            <person name="Polz M.F."/>
            <person name="Zhang T."/>
        </authorList>
    </citation>
    <scope>NUCLEOTIDE SEQUENCE</scope>
    <source>
        <strain evidence="1">HKST-UBA02</strain>
    </source>
</reference>
<sequence length="392" mass="43994">MSNFEANHSLDDVTFTTVPLGETNPSGFTPVWLTDFRKIETDKLAVHTFEYKYPSRAGFVDVSPFKQSVIEALKSETVTVSEALSLVENSKLYWVDTPTDIPTDEDIIKQTQAEYKRFGLEPSKIVQESVNAVKLVIEDLMLPEDVKVRILQQLNKLEIQVGYARGGGATQDGELVYINPSDSLAQARYLSEIVGVEVNSDMLKSLLVGQISHELGHIVDFTVDNKTILNSSLSASSMLRHEASYPVKFDNPESDNSQLQMRERFAMYFAYATLEKMGLTTEAESDFKKIYLTMAFDVFKNVSVKRLTEFVEEARNSQKLDKITRAKVVSLGEMVLSGHCIAQAIPLTKEQVYEALLSISTSKNRLERAMQKLAVDGFEAELEQKDKGYVLP</sequence>
<protein>
    <submittedName>
        <fullName evidence="1">Uncharacterized protein</fullName>
    </submittedName>
</protein>
<reference evidence="1" key="1">
    <citation type="submission" date="2020-04" db="EMBL/GenBank/DDBJ databases">
        <authorList>
            <person name="Zhang T."/>
        </authorList>
    </citation>
    <scope>NUCLEOTIDE SEQUENCE</scope>
    <source>
        <strain evidence="1">HKST-UBA02</strain>
    </source>
</reference>
<proteinExistence type="predicted"/>
<dbReference type="EMBL" id="JAGQKY010000086">
    <property type="protein sequence ID" value="MCA9397636.1"/>
    <property type="molecule type" value="Genomic_DNA"/>
</dbReference>
<dbReference type="Proteomes" id="UP000699691">
    <property type="component" value="Unassembled WGS sequence"/>
</dbReference>
<gene>
    <name evidence="1" type="ORF">KC573_02305</name>
</gene>
<dbReference type="AlphaFoldDB" id="A0A955LVW6"/>
<accession>A0A955LVW6</accession>